<dbReference type="AlphaFoldDB" id="A0A0R2ILC1"/>
<feature type="transmembrane region" description="Helical" evidence="1">
    <location>
        <begin position="56"/>
        <end position="74"/>
    </location>
</feature>
<dbReference type="STRING" id="319652.IV80_GL001688"/>
<gene>
    <name evidence="2" type="ORF">IV80_GL001688</name>
</gene>
<accession>A0A0R2ILC1</accession>
<keyword evidence="1" id="KW-0812">Transmembrane</keyword>
<dbReference type="Proteomes" id="UP000051568">
    <property type="component" value="Unassembled WGS sequence"/>
</dbReference>
<dbReference type="OrthoDB" id="2305451at2"/>
<reference evidence="2 3" key="1">
    <citation type="journal article" date="2015" name="Genome Announc.">
        <title>Expanding the biotechnology potential of lactobacilli through comparative genomics of 213 strains and associated genera.</title>
        <authorList>
            <person name="Sun Z."/>
            <person name="Harris H.M."/>
            <person name="McCann A."/>
            <person name="Guo C."/>
            <person name="Argimon S."/>
            <person name="Zhang W."/>
            <person name="Yang X."/>
            <person name="Jeffery I.B."/>
            <person name="Cooney J.C."/>
            <person name="Kagawa T.F."/>
            <person name="Liu W."/>
            <person name="Song Y."/>
            <person name="Salvetti E."/>
            <person name="Wrobel A."/>
            <person name="Rasinkangas P."/>
            <person name="Parkhill J."/>
            <person name="Rea M.C."/>
            <person name="O'Sullivan O."/>
            <person name="Ritari J."/>
            <person name="Douillard F.P."/>
            <person name="Paul Ross R."/>
            <person name="Yang R."/>
            <person name="Briner A.E."/>
            <person name="Felis G.E."/>
            <person name="de Vos W.M."/>
            <person name="Barrangou R."/>
            <person name="Klaenhammer T.R."/>
            <person name="Caufield P.W."/>
            <person name="Cui Y."/>
            <person name="Zhang H."/>
            <person name="O'Toole P.W."/>
        </authorList>
    </citation>
    <scope>NUCLEOTIDE SEQUENCE [LARGE SCALE GENOMIC DNA]</scope>
    <source>
        <strain evidence="2 3">DSM 17757</strain>
    </source>
</reference>
<dbReference type="EMBL" id="JQBR01000007">
    <property type="protein sequence ID" value="KRN65849.1"/>
    <property type="molecule type" value="Genomic_DNA"/>
</dbReference>
<comment type="caution">
    <text evidence="2">The sequence shown here is derived from an EMBL/GenBank/DDBJ whole genome shotgun (WGS) entry which is preliminary data.</text>
</comment>
<keyword evidence="1" id="KW-0472">Membrane</keyword>
<evidence type="ECO:0000313" key="2">
    <source>
        <dbReference type="EMBL" id="KRN65849.1"/>
    </source>
</evidence>
<evidence type="ECO:0000313" key="3">
    <source>
        <dbReference type="Proteomes" id="UP000051568"/>
    </source>
</evidence>
<keyword evidence="3" id="KW-1185">Reference proteome</keyword>
<feature type="transmembrane region" description="Helical" evidence="1">
    <location>
        <begin position="20"/>
        <end position="36"/>
    </location>
</feature>
<organism evidence="2 3">
    <name type="scientific">Pediococcus cellicola</name>
    <dbReference type="NCBI Taxonomy" id="319652"/>
    <lineage>
        <taxon>Bacteria</taxon>
        <taxon>Bacillati</taxon>
        <taxon>Bacillota</taxon>
        <taxon>Bacilli</taxon>
        <taxon>Lactobacillales</taxon>
        <taxon>Lactobacillaceae</taxon>
        <taxon>Pediococcus</taxon>
    </lineage>
</organism>
<keyword evidence="1" id="KW-1133">Transmembrane helix</keyword>
<sequence>MTRQDAFQQLVKLKNRMRGLLRLQLGLDLIMVYAFLRTVLSGDMVNLFGTPLTQDSAMIVTFLIAIIDLCFTQIRKNYRKIGRTLIGHLGGQLSEDEILVIRQFERY</sequence>
<dbReference type="RefSeq" id="WP_057751465.1">
    <property type="nucleotide sequence ID" value="NZ_BJVH01000009.1"/>
</dbReference>
<proteinExistence type="predicted"/>
<dbReference type="PATRIC" id="fig|319652.3.peg.1709"/>
<evidence type="ECO:0000256" key="1">
    <source>
        <dbReference type="SAM" id="Phobius"/>
    </source>
</evidence>
<name>A0A0R2ILC1_9LACO</name>
<protein>
    <submittedName>
        <fullName evidence="2">Uncharacterized protein</fullName>
    </submittedName>
</protein>